<evidence type="ECO:0000313" key="1">
    <source>
        <dbReference type="Proteomes" id="UP000887574"/>
    </source>
</evidence>
<dbReference type="Proteomes" id="UP000887574">
    <property type="component" value="Unplaced"/>
</dbReference>
<accession>A0A915D733</accession>
<protein>
    <submittedName>
        <fullName evidence="2">Uncharacterized protein</fullName>
    </submittedName>
</protein>
<dbReference type="AlphaFoldDB" id="A0A915D733"/>
<keyword evidence="1" id="KW-1185">Reference proteome</keyword>
<reference evidence="2" key="1">
    <citation type="submission" date="2022-11" db="UniProtKB">
        <authorList>
            <consortium name="WormBaseParasite"/>
        </authorList>
    </citation>
    <scope>IDENTIFICATION</scope>
</reference>
<dbReference type="WBParaSite" id="jg16427">
    <property type="protein sequence ID" value="jg16427"/>
    <property type="gene ID" value="jg16427"/>
</dbReference>
<evidence type="ECO:0000313" key="2">
    <source>
        <dbReference type="WBParaSite" id="jg16427"/>
    </source>
</evidence>
<name>A0A915D733_9BILA</name>
<organism evidence="1 2">
    <name type="scientific">Ditylenchus dipsaci</name>
    <dbReference type="NCBI Taxonomy" id="166011"/>
    <lineage>
        <taxon>Eukaryota</taxon>
        <taxon>Metazoa</taxon>
        <taxon>Ecdysozoa</taxon>
        <taxon>Nematoda</taxon>
        <taxon>Chromadorea</taxon>
        <taxon>Rhabditida</taxon>
        <taxon>Tylenchina</taxon>
        <taxon>Tylenchomorpha</taxon>
        <taxon>Sphaerularioidea</taxon>
        <taxon>Anguinidae</taxon>
        <taxon>Anguininae</taxon>
        <taxon>Ditylenchus</taxon>
    </lineage>
</organism>
<proteinExistence type="predicted"/>
<sequence>MTKRFVFGVEARFLLSCRVILGICDQDKMCMEEMSHRFPDCYLDAMRSSSSGQFEHHISGPPPAIVATSSVDGKFMDEENFDNTVNLEKRTPAYKLMNILMAKDRIPVG</sequence>